<dbReference type="EMBL" id="CT868054">
    <property type="protein sequence ID" value="CAK67835.1"/>
    <property type="molecule type" value="Genomic_DNA"/>
</dbReference>
<accession>A0CAL8</accession>
<organism evidence="1 2">
    <name type="scientific">Paramecium tetraurelia</name>
    <dbReference type="NCBI Taxonomy" id="5888"/>
    <lineage>
        <taxon>Eukaryota</taxon>
        <taxon>Sar</taxon>
        <taxon>Alveolata</taxon>
        <taxon>Ciliophora</taxon>
        <taxon>Intramacronucleata</taxon>
        <taxon>Oligohymenophorea</taxon>
        <taxon>Peniculida</taxon>
        <taxon>Parameciidae</taxon>
        <taxon>Paramecium</taxon>
    </lineage>
</organism>
<proteinExistence type="predicted"/>
<evidence type="ECO:0000313" key="1">
    <source>
        <dbReference type="EMBL" id="CAK67835.1"/>
    </source>
</evidence>
<gene>
    <name evidence="1" type="ORF">GSPATT00036616001</name>
</gene>
<evidence type="ECO:0000313" key="2">
    <source>
        <dbReference type="Proteomes" id="UP000000600"/>
    </source>
</evidence>
<sequence length="126" mass="14175">MDLSVKKLFGVLINGFQIHPDVQIIFIQECLGNCLECDDTTMTSCSKCIPGRDNQNPSDKTCSIDCIGFTSCSIVSNTYVYSNVCMPGTVLRQDRCACTFSIIVYSMSRWLFNLYLGYNVHDEENL</sequence>
<dbReference type="GeneID" id="5021017"/>
<dbReference type="Proteomes" id="UP000000600">
    <property type="component" value="Unassembled WGS sequence"/>
</dbReference>
<keyword evidence="2" id="KW-1185">Reference proteome</keyword>
<protein>
    <submittedName>
        <fullName evidence="1">Uncharacterized protein</fullName>
    </submittedName>
</protein>
<reference evidence="1 2" key="1">
    <citation type="journal article" date="2006" name="Nature">
        <title>Global trends of whole-genome duplications revealed by the ciliate Paramecium tetraurelia.</title>
        <authorList>
            <consortium name="Genoscope"/>
            <person name="Aury J.-M."/>
            <person name="Jaillon O."/>
            <person name="Duret L."/>
            <person name="Noel B."/>
            <person name="Jubin C."/>
            <person name="Porcel B.M."/>
            <person name="Segurens B."/>
            <person name="Daubin V."/>
            <person name="Anthouard V."/>
            <person name="Aiach N."/>
            <person name="Arnaiz O."/>
            <person name="Billaut A."/>
            <person name="Beisson J."/>
            <person name="Blanc I."/>
            <person name="Bouhouche K."/>
            <person name="Camara F."/>
            <person name="Duharcourt S."/>
            <person name="Guigo R."/>
            <person name="Gogendeau D."/>
            <person name="Katinka M."/>
            <person name="Keller A.-M."/>
            <person name="Kissmehl R."/>
            <person name="Klotz C."/>
            <person name="Koll F."/>
            <person name="Le Moue A."/>
            <person name="Lepere C."/>
            <person name="Malinsky S."/>
            <person name="Nowacki M."/>
            <person name="Nowak J.K."/>
            <person name="Plattner H."/>
            <person name="Poulain J."/>
            <person name="Ruiz F."/>
            <person name="Serrano V."/>
            <person name="Zagulski M."/>
            <person name="Dessen P."/>
            <person name="Betermier M."/>
            <person name="Weissenbach J."/>
            <person name="Scarpelli C."/>
            <person name="Schachter V."/>
            <person name="Sperling L."/>
            <person name="Meyer E."/>
            <person name="Cohen J."/>
            <person name="Wincker P."/>
        </authorList>
    </citation>
    <scope>NUCLEOTIDE SEQUENCE [LARGE SCALE GENOMIC DNA]</scope>
    <source>
        <strain evidence="1 2">Stock d4-2</strain>
    </source>
</reference>
<dbReference type="KEGG" id="ptm:GSPATT00036616001"/>
<dbReference type="HOGENOM" id="CLU_1985896_0_0_1"/>
<dbReference type="AlphaFoldDB" id="A0CAL8"/>
<dbReference type="InParanoid" id="A0CAL8"/>
<dbReference type="RefSeq" id="XP_001435232.1">
    <property type="nucleotide sequence ID" value="XM_001435195.1"/>
</dbReference>
<name>A0CAL8_PARTE</name>